<reference evidence="5 6" key="1">
    <citation type="submission" date="2018-06" db="EMBL/GenBank/DDBJ databases">
        <title>Streptacidiphilus pinicola sp. nov., isolated from pine grove soil.</title>
        <authorList>
            <person name="Roh S.G."/>
            <person name="Park S."/>
            <person name="Kim M.-K."/>
            <person name="Yun B.-R."/>
            <person name="Park J."/>
            <person name="Kim M.J."/>
            <person name="Kim Y.S."/>
            <person name="Kim S.B."/>
        </authorList>
    </citation>
    <scope>NUCLEOTIDE SEQUENCE [LARGE SCALE GENOMIC DNA]</scope>
    <source>
        <strain evidence="5 6">MMS16-CNU450</strain>
    </source>
</reference>
<sequence length="405" mass="42020">GHHRAAPERELVTGVALDAVGAAWAGRLARALAPLREPDGARRSGSRGALPEAARLLDLLGMDLVTPAKISARWAELRIGSGEIATATVGVTRDGSCALDLTDHLLVGGAPQSGRTELLRSLLAALAVAERPDRLGLLLIEGRPPADPARGLSPAVELPHVVGHVATTDGPALREAARALSAELDRRAALLEGRSFAAWHAERALSRLAPPRRPADDYPATASAQGAVTVEAEPLPHLVVAVDDWDGLVGTPLAHVLEDAALRGPRLGVRLAVTTASPEHTAGTAVDEAAQLRIALRVDSPTASALLIHVDDAASLAEDSPGRGLLRHPDGGVTPLQTARVTGRIPRTATLRPTVTPLDWSTLGEPPASRTVRELGNGPTDLALLASALQRATESLGTAPIPHIL</sequence>
<evidence type="ECO:0000259" key="4">
    <source>
        <dbReference type="PROSITE" id="PS50901"/>
    </source>
</evidence>
<dbReference type="Pfam" id="PF01580">
    <property type="entry name" value="FtsK_SpoIIIE"/>
    <property type="match status" value="1"/>
</dbReference>
<organism evidence="5 6">
    <name type="scientific">Streptacidiphilus pinicola</name>
    <dbReference type="NCBI Taxonomy" id="2219663"/>
    <lineage>
        <taxon>Bacteria</taxon>
        <taxon>Bacillati</taxon>
        <taxon>Actinomycetota</taxon>
        <taxon>Actinomycetes</taxon>
        <taxon>Kitasatosporales</taxon>
        <taxon>Streptomycetaceae</taxon>
        <taxon>Streptacidiphilus</taxon>
    </lineage>
</organism>
<dbReference type="InterPro" id="IPR050206">
    <property type="entry name" value="FtsK/SpoIIIE/SftA"/>
</dbReference>
<feature type="binding site" evidence="3">
    <location>
        <begin position="109"/>
        <end position="116"/>
    </location>
    <ligand>
        <name>ATP</name>
        <dbReference type="ChEBI" id="CHEBI:30616"/>
    </ligand>
</feature>
<keyword evidence="2 3" id="KW-0067">ATP-binding</keyword>
<evidence type="ECO:0000256" key="3">
    <source>
        <dbReference type="PROSITE-ProRule" id="PRU00289"/>
    </source>
</evidence>
<dbReference type="GO" id="GO:0005524">
    <property type="term" value="F:ATP binding"/>
    <property type="evidence" value="ECO:0007669"/>
    <property type="project" value="UniProtKB-UniRule"/>
</dbReference>
<dbReference type="AlphaFoldDB" id="A0A2X0IVK8"/>
<dbReference type="InterPro" id="IPR027417">
    <property type="entry name" value="P-loop_NTPase"/>
</dbReference>
<dbReference type="SUPFAM" id="SSF52540">
    <property type="entry name" value="P-loop containing nucleoside triphosphate hydrolases"/>
    <property type="match status" value="1"/>
</dbReference>
<dbReference type="PROSITE" id="PS50901">
    <property type="entry name" value="FTSK"/>
    <property type="match status" value="1"/>
</dbReference>
<accession>A0A2X0IVK8</accession>
<dbReference type="Proteomes" id="UP000248889">
    <property type="component" value="Unassembled WGS sequence"/>
</dbReference>
<dbReference type="PANTHER" id="PTHR22683:SF1">
    <property type="entry name" value="TYPE VII SECRETION SYSTEM PROTEIN ESSC"/>
    <property type="match status" value="1"/>
</dbReference>
<comment type="caution">
    <text evidence="5">The sequence shown here is derived from an EMBL/GenBank/DDBJ whole genome shotgun (WGS) entry which is preliminary data.</text>
</comment>
<dbReference type="EMBL" id="QKYN01000005">
    <property type="protein sequence ID" value="RAG87583.1"/>
    <property type="molecule type" value="Genomic_DNA"/>
</dbReference>
<name>A0A2X0IVK8_9ACTN</name>
<evidence type="ECO:0000256" key="1">
    <source>
        <dbReference type="ARBA" id="ARBA00022741"/>
    </source>
</evidence>
<dbReference type="GO" id="GO:0003677">
    <property type="term" value="F:DNA binding"/>
    <property type="evidence" value="ECO:0007669"/>
    <property type="project" value="InterPro"/>
</dbReference>
<dbReference type="InterPro" id="IPR002543">
    <property type="entry name" value="FtsK_dom"/>
</dbReference>
<keyword evidence="6" id="KW-1185">Reference proteome</keyword>
<dbReference type="Gene3D" id="3.40.50.300">
    <property type="entry name" value="P-loop containing nucleotide triphosphate hydrolases"/>
    <property type="match status" value="1"/>
</dbReference>
<proteinExistence type="predicted"/>
<evidence type="ECO:0000256" key="2">
    <source>
        <dbReference type="ARBA" id="ARBA00022840"/>
    </source>
</evidence>
<dbReference type="RefSeq" id="WP_279387860.1">
    <property type="nucleotide sequence ID" value="NZ_QKYN01000005.1"/>
</dbReference>
<gene>
    <name evidence="5" type="ORF">DN069_00635</name>
</gene>
<protein>
    <recommendedName>
        <fullName evidence="4">FtsK domain-containing protein</fullName>
    </recommendedName>
</protein>
<feature type="non-terminal residue" evidence="5">
    <location>
        <position position="1"/>
    </location>
</feature>
<keyword evidence="1 3" id="KW-0547">Nucleotide-binding</keyword>
<dbReference type="PANTHER" id="PTHR22683">
    <property type="entry name" value="SPORULATION PROTEIN RELATED"/>
    <property type="match status" value="1"/>
</dbReference>
<evidence type="ECO:0000313" key="5">
    <source>
        <dbReference type="EMBL" id="RAG87583.1"/>
    </source>
</evidence>
<evidence type="ECO:0000313" key="6">
    <source>
        <dbReference type="Proteomes" id="UP000248889"/>
    </source>
</evidence>
<feature type="domain" description="FtsK" evidence="4">
    <location>
        <begin position="94"/>
        <end position="305"/>
    </location>
</feature>